<evidence type="ECO:0000256" key="1">
    <source>
        <dbReference type="SAM" id="MobiDB-lite"/>
    </source>
</evidence>
<evidence type="ECO:0000313" key="4">
    <source>
        <dbReference type="Proteomes" id="UP000718451"/>
    </source>
</evidence>
<evidence type="ECO:0000313" key="3">
    <source>
        <dbReference type="EMBL" id="NKI31229.1"/>
    </source>
</evidence>
<protein>
    <submittedName>
        <fullName evidence="3">T9SS type B sorting domain-containing protein</fullName>
    </submittedName>
</protein>
<evidence type="ECO:0000256" key="2">
    <source>
        <dbReference type="SAM" id="SignalP"/>
    </source>
</evidence>
<dbReference type="InterPro" id="IPR013783">
    <property type="entry name" value="Ig-like_fold"/>
</dbReference>
<proteinExistence type="predicted"/>
<keyword evidence="4" id="KW-1185">Reference proteome</keyword>
<dbReference type="Gene3D" id="2.60.40.10">
    <property type="entry name" value="Immunoglobulins"/>
    <property type="match status" value="1"/>
</dbReference>
<dbReference type="NCBIfam" id="TIGR04131">
    <property type="entry name" value="Bac_Flav_CTERM"/>
    <property type="match status" value="1"/>
</dbReference>
<organism evidence="3 4">
    <name type="scientific">Croceivirga thetidis</name>
    <dbReference type="NCBI Taxonomy" id="2721623"/>
    <lineage>
        <taxon>Bacteria</taxon>
        <taxon>Pseudomonadati</taxon>
        <taxon>Bacteroidota</taxon>
        <taxon>Flavobacteriia</taxon>
        <taxon>Flavobacteriales</taxon>
        <taxon>Flavobacteriaceae</taxon>
        <taxon>Croceivirga</taxon>
    </lineage>
</organism>
<dbReference type="Proteomes" id="UP000718451">
    <property type="component" value="Unassembled WGS sequence"/>
</dbReference>
<reference evidence="3 4" key="1">
    <citation type="submission" date="2020-04" db="EMBL/GenBank/DDBJ databases">
        <authorList>
            <person name="Yoon J."/>
        </authorList>
    </citation>
    <scope>NUCLEOTIDE SEQUENCE [LARGE SCALE GENOMIC DNA]</scope>
    <source>
        <strain evidence="3 4">DJ-13</strain>
    </source>
</reference>
<gene>
    <name evidence="3" type="ORF">HCU67_04680</name>
</gene>
<dbReference type="InterPro" id="IPR026341">
    <property type="entry name" value="T9SS_type_B"/>
</dbReference>
<dbReference type="EMBL" id="JAAWWL010000001">
    <property type="protein sequence ID" value="NKI31229.1"/>
    <property type="molecule type" value="Genomic_DNA"/>
</dbReference>
<dbReference type="RefSeq" id="WP_168551414.1">
    <property type="nucleotide sequence ID" value="NZ_JAAWWL010000001.1"/>
</dbReference>
<accession>A0ABX1GNK5</accession>
<keyword evidence="2" id="KW-0732">Signal</keyword>
<feature type="chain" id="PRO_5046128754" evidence="2">
    <location>
        <begin position="25"/>
        <end position="4769"/>
    </location>
</feature>
<dbReference type="Pfam" id="PF13573">
    <property type="entry name" value="SprB"/>
    <property type="match status" value="9"/>
</dbReference>
<dbReference type="Pfam" id="PF13585">
    <property type="entry name" value="CHU_C"/>
    <property type="match status" value="1"/>
</dbReference>
<feature type="signal peptide" evidence="2">
    <location>
        <begin position="1"/>
        <end position="24"/>
    </location>
</feature>
<feature type="region of interest" description="Disordered" evidence="1">
    <location>
        <begin position="53"/>
        <end position="74"/>
    </location>
</feature>
<name>A0ABX1GNK5_9FLAO</name>
<sequence length="4769" mass="502785">MKTTYLKHLLQLLVFSFVLTTGMAQEYNSFDIRYQNNIKGDLTFIGNNIVNRDGGTATTEPEDAYNNLSTDSNSDPETEGFFNYNDFKNMQYIDVDGDPTTFSSSSSTFTFPQANCNLIRYAGLYWSATYPSETANGFYDGVTYTPNTITPGTGRQTDFNQVRFRVPGGTYVDVTADEVLFDGFSSTDPDVQRNSPYACYADVTALVSALANPEGEYTVANIRSVTGSLTPGGGAAGGWTLVIVYENPNLTGKLITTFDGFAWVNGSNSIDINYNGFNTIPAGPVNADIGVASLEGDYRIEGDGMSIRAASSATFTTINNATNPADNFFNSNITLDGVVTTNRTPASINTLGYDTDMFLLSNPANAVIPNAETDATFRFSTNGDSYYPFFNSFNVEIIEPNIVLEKRVEDIAGNDITGLGVNLGQQLDYVLSFVNTGNDDATNYTIRDVLPINVTLDELTMTLPTGVTYSYDSVNREIIFSIPDNLVEVGDPTSNIRMRVQVAQNCFDFIDACSNQIENLAFSTYEGIINDNQITDDPSVSDFDNCGFVTPGATNFLLDDLANCDFSRTVELCGDDVLLDAGDNFDSYTWYLDSNGNSIIDAGDVVVTDADADNDPSTLLVSQTGTYIVDKDVADPCLGFQEIIHVTLFGTTQVNPISTLINDTSNTVDGEVVVCPNDGQELPEIFLCGLNDTELIQINIPDADSIEWEQLDEASCGTATADCANTDGNCTWNNVANGNDFLAQDAGQYRLIINYQNGCFSRFYFNIYKNPLDPQYTFDDIMCGNPGNITVTNVPLNYEFQLLDATTNNVLVGYNPNPSFDIATNGIYAVEIRQQGVSDGCVFRLDDIGIRERNFQVDVSSVDTNCNGLGSISISVLDVEPQYYYEILLGGTSVDTFGPTNDNNHTFSNLNDGTYEVRASTDDGCAFTQNITINDVTDLAVSALVTKSIDCTDGTVELTPSGGFPNPDYFFAIWSHDGVDLYPDVASIPGSAYQIGTTYSFNASEAGDYEFIVVDGYNCSFISNEITITEQPSIDYTTSLTNETCFNQQDGTYTVNVINSNGYSLSYVLTYPDSSTQSNTSGQFTGLGSGGYVLTVTQTQGAISCDFVETFSIGGPTAPLSSNAVFLQDYTCTQFATIEAQNTVGGTPPYEYSIDGINFDGSFGAEQFGGLVDGTYTITVRDANGCTIQTNAITIDPFVEPSDLTFVASAAVCPANTSDVTTTVVDGEGPFLFEITSPATIAATTITGNSASFVGLTPDTYIFQVTDANGCSYDESFTIAPVVPIDVVGTLDANQTCFNDGSGAISFDVLNFSTDYNYAVTGPQNFSGNNETSTNLSFTGLDVGTYTIQVTDNTTNCTDTTDVTVNGPSSQLTITANETQPTCTAPGSVIVTASGGWGRYNFVLTNPDATTVGPTFNGNFSGLTQTGTFTATATDANGCSVSTTFTLTNPTSPILGITPNDSCYDDATGLTLTATVLSGGDGNYEYSLNGGAFVPTNSFTGLTSGTYTIEVRDGNNCTDTEVITINPEISVVANASNISACGSSTDINITPAGGDGNYVFAVVGDGVTPTAGDFSATNPISVNATGNYDVYVRDNNGAAAFCEASFDITIGQDDPLTIAATETPILCSGESNGSITITAGGGEAPYEYSNNGGTNYQVSNTFTNLSATNYDLVIRDANGCTVNLIYALISPQTLSASAAVTELAECNVAGAEVRISNVIGGTAPYEYSFDGGSNYVSSSTANLLPGTHNLSVRDANGCTFTMTVDVADAPDEPVVSATVSYECDGEGVITVNTGDPTYDYTYELNSVPNTPETSNIFNNVPVGNHTVTVNYTSNIPPAVSTLLNEDFGVGAPTAIPEIDPLFCFEPQDGNPSSCPAFGTDTHIQDGEYSVANTIVNPYTWLVPNEQSGDPNGRYLAINVGGVAGVGGIVYAKRNIEIIPNQDITVSLDLFNLKFVGSTGVDANLEIELVDPSGTVISSLATGPIPKTNNADDWLTANITLNPGANSNIDIVIRTIAVATGGNDVVIDNIIAVQSPIVCSQSIDIPVVVEPGNAFGANLTAFSNVTCNTGVDGSITFEVENFDTANGYEYSVNGGAFTAAPTGPVPNTITISGLAANNYTIEVRDINDNSCSVTLNQTISEPSPVVATASLTDVLTCANGGATITASASGGTPNYSYQLEDDLGGIIIGYDFTTNGTNTVFTGLSAGDYIIRARDTNNCEDIIDSAITVDPTNSIVFNTMVTNCYSGANDATIQINVTDGNGGYEFSLNGGPFIAPTPSTATSYTFQNLTDGTYTVDVRDGFGCIATQQIVTINPELQASAVLNSDLTCLVDASITINASGGVSAYSYEWSNDGGTTFQSTNFTGNTFTTNVFGTYIFRVTDSSTPANCTVLTNQIMVTEAQTPVISNITPTDILCNGDITGVLEITIDTSVGLAPYVINVTETITSTNYGTQTTSLPAGNYSVTITDAKGCVSNPFNVAITEPTPILQNTSSTNLVCTVSGTDLGTITIDASGGSPTYIYTVHNTDFSYNQNYDTSTGTNDHTFSGLDFGDYTVIVRDANNCESTSTITITTGPDILITTQGTAGCTPGSGEMDVTADTTSGTLGGGPFYFAIFPAPPFNALDPAWNAATTTVAPATSPNSFTFTGLTPGVTYTFVVHDVSSGCEFNQEATVPVAATSTMAVTIDTIENVTCTGAADGSVDFTVSGHGGSDINYELFQFVTNVTTGITGSISGIVGGPETETLSALAPGEYYLLLEEANGPNTGCVIASAPFTITQSPNLLQVTADSPQNDNCNPNEGLITAVAQFGTAPYEFQYLRNTDPAPTATSPGWLSVTSMNVESGNYIVYVKDANDCIQSDAVTVLLDADPQISVAVVDECVTEGNFEVLVTLNNPLLAISPFGLSLNGGPSQNITFNGSNQYTVSGISSGLGQTITITDFNGCSDTQNFDIHPPLQFNATMTTALDCEVAPANNAEITIEVFAGSGTYDFEIDGPGAVDQSRTAMGGTSVVWTDASVAGSYTVTVFDTSTSVPNCLGTITVDVPNVVVPDFTETHIDITCNGANDGSITLFENANGITPLSYSISPIAGTFNAGTNTFENLPAGNYTITATGSNSCTTSITGIIIDEPLAINVPAPSAVEFGCSVGNNLDNPTVTVDTSGITGGSGNFVVFEFIDTATTTVLQSGSNNSYTETNTAGRSIAINVYDDNGCLGTTSITIPAFNELQSTNIAIDTPISCSNSGEEITITAIGSLNNSSTNPADYEFRLLPSGTFQASGSFTGLGAGTHNFEVRNVITGCLITTSHTVSDPNTFTIDVNVLSDVICFGTQTGQVSFELIDATYVGAIAYEIFDTNGTPTNFADDISVVTGTFANNGPTAPESLFAGDYYVEITQTAFPECSNIEAFSIASPSAAITGDVSVTDITCLGNDGEIAIIDVLGGWGGNSYYVGTSAPAGLGSYTSNPVFSGLTAGTYQAWVVDSQGCEQQVRAGIVLVDPTAITGSIQINNDNCTNVEGEIEVVGVSGGQGSNYTYQLIQNGTNIGTPQTSAIFSNLGDGIYEVLIADQWSCSFTTPQVELHDEMNLTTTIVKPIDCSVSPDGEITVTVNGGSGNFDYTVTFPDAITTINNTTGVFVGLSQVGTYSFVVNDLDTAAPVCSRTITQNLVAPTPVTFDPHTLVNVSCNGGSDGSILINLEPTSAGVNDDPVYSYNLYDNSGALVAGPQTDPNFAGLVAGTYEVEAISSKSCLAREFVTITEPLALVVTASATPFACNAQNTVATSTITVTATDGSPGYLYSIDGTNYQSSNTFEVINDGTIQNITLFARDTNGCEQSDTVILQPINSFSAAVTQNVAISCVNPEEVLITVTDDGNPANNYTFELLPIGNTAGTFVSSPTNTTAIFDLNVEGSYTFRITDNGTGCYVDTNTYTIAPYDLIDVTATPIAPAICFGDANGALEITLSGYSGTYDYEIFDDSNVTTGITGSADTATNPFTITGLSGGNYVVRVTQTAYPFCTEDSNTITIASPDRPLTLTPVEVANVTCSNNLGEIEVSPDGGYAPFDFVLTNTTTGDVYVQNDVASFVFTGLSAGDYDVQVTDDSGCIITENISLIQPSPITAGISATPTTLQCFGDTSATVSATAVIGGQGIYQYQLNTYNASGSVLVASSGLQSSPDFNNLGAGVYSITISDGWSCGLETPQVTIAEPSEVEVSLVQLSALTCTVDAQLELTVNGGTGPYEYSSDGIGYNPLNGANTHTFSTGAGTYQFFVRDAFGCESMISNQIVVDPVEPIMLIIDETAAIINCTGESSATLIVDATGGLGNYSFELFTDAALTNLVSGPTSNDEFSSLSSGSYFVRVTSGDCSEVSNEIIITDPEPLQIVTEEFTDISCSGEQDGTISVEVTGGTGEIFYAISPNLDQFDTENVFTDLAPGVYDVIAQDRNGCFIPFQFTLVEPNPIEVTVTSNTGETCFGLNDGAFELNVVGGTGPYFTALDSNSDVDFVQDQTSFIDVSPGLHVVFVRDSQGCETNVTLQIEAGVNLNATVAPIYVCNGNIPENSLDIIFEDTTVIQDVMFALDSTDPADMQLDFDFSNVAPGDHFITIAHANGCINTIDFQIENYEPLTLVLEQNNINEITALVTGGVAEYTIYFGDVDNGSDNTYIINRTDTYVVTVIDQNGCEVSSEIFIEFIDVELPDYFTPDGDGLNDTWSPRNLEPYPNALTIIYDRYGRELYRMVTSDSPPWSGLYQGNTLPTGDYWYILKLQGESDDREFIGHFTLYR</sequence>
<comment type="caution">
    <text evidence="3">The sequence shown here is derived from an EMBL/GenBank/DDBJ whole genome shotgun (WGS) entry which is preliminary data.</text>
</comment>
<dbReference type="InterPro" id="IPR025667">
    <property type="entry name" value="SprB_repeat"/>
</dbReference>